<dbReference type="InterPro" id="IPR011109">
    <property type="entry name" value="DNA_bind_recombinase_dom"/>
</dbReference>
<dbReference type="SMART" id="SM00857">
    <property type="entry name" value="Resolvase"/>
    <property type="match status" value="1"/>
</dbReference>
<dbReference type="SUPFAM" id="SSF53041">
    <property type="entry name" value="Resolvase-like"/>
    <property type="match status" value="1"/>
</dbReference>
<comment type="caution">
    <text evidence="3">The sequence shown here is derived from an EMBL/GenBank/DDBJ whole genome shotgun (WGS) entry which is preliminary data.</text>
</comment>
<dbReference type="AlphaFoldDB" id="A0A7W9MSR7"/>
<dbReference type="Pfam" id="PF00239">
    <property type="entry name" value="Resolvase"/>
    <property type="match status" value="1"/>
</dbReference>
<dbReference type="GO" id="GO:0003677">
    <property type="term" value="F:DNA binding"/>
    <property type="evidence" value="ECO:0007669"/>
    <property type="project" value="InterPro"/>
</dbReference>
<dbReference type="InterPro" id="IPR050639">
    <property type="entry name" value="SSR_resolvase"/>
</dbReference>
<dbReference type="Proteomes" id="UP000549971">
    <property type="component" value="Unassembled WGS sequence"/>
</dbReference>
<protein>
    <submittedName>
        <fullName evidence="3">DNA invertase Pin-like site-specific DNA recombinase</fullName>
    </submittedName>
</protein>
<feature type="domain" description="Resolvase/invertase-type recombinase catalytic" evidence="1">
    <location>
        <begin position="4"/>
        <end position="155"/>
    </location>
</feature>
<dbReference type="Gene3D" id="3.90.1750.20">
    <property type="entry name" value="Putative Large Serine Recombinase, Chain B, Domain 2"/>
    <property type="match status" value="1"/>
</dbReference>
<reference evidence="3 4" key="1">
    <citation type="submission" date="2020-08" db="EMBL/GenBank/DDBJ databases">
        <title>Sequencing the genomes of 1000 actinobacteria strains.</title>
        <authorList>
            <person name="Klenk H.-P."/>
        </authorList>
    </citation>
    <scope>NUCLEOTIDE SEQUENCE [LARGE SCALE GENOMIC DNA]</scope>
    <source>
        <strain evidence="3 4">DSM 28967</strain>
    </source>
</reference>
<proteinExistence type="predicted"/>
<dbReference type="InterPro" id="IPR038109">
    <property type="entry name" value="DNA_bind_recomb_sf"/>
</dbReference>
<evidence type="ECO:0000259" key="1">
    <source>
        <dbReference type="PROSITE" id="PS51736"/>
    </source>
</evidence>
<dbReference type="Gene3D" id="3.40.50.1390">
    <property type="entry name" value="Resolvase, N-terminal catalytic domain"/>
    <property type="match status" value="1"/>
</dbReference>
<dbReference type="InterPro" id="IPR036162">
    <property type="entry name" value="Resolvase-like_N_sf"/>
</dbReference>
<gene>
    <name evidence="3" type="ORF">HDA39_001109</name>
</gene>
<feature type="domain" description="Recombinase" evidence="2">
    <location>
        <begin position="161"/>
        <end position="300"/>
    </location>
</feature>
<dbReference type="PROSITE" id="PS51737">
    <property type="entry name" value="RECOMBINASE_DNA_BIND"/>
    <property type="match status" value="1"/>
</dbReference>
<organism evidence="3 4">
    <name type="scientific">Kribbella italica</name>
    <dbReference type="NCBI Taxonomy" id="1540520"/>
    <lineage>
        <taxon>Bacteria</taxon>
        <taxon>Bacillati</taxon>
        <taxon>Actinomycetota</taxon>
        <taxon>Actinomycetes</taxon>
        <taxon>Propionibacteriales</taxon>
        <taxon>Kribbellaceae</taxon>
        <taxon>Kribbella</taxon>
    </lineage>
</organism>
<accession>A0A7W9MSR7</accession>
<evidence type="ECO:0000259" key="2">
    <source>
        <dbReference type="PROSITE" id="PS51737"/>
    </source>
</evidence>
<dbReference type="GO" id="GO:0000150">
    <property type="term" value="F:DNA strand exchange activity"/>
    <property type="evidence" value="ECO:0007669"/>
    <property type="project" value="InterPro"/>
</dbReference>
<dbReference type="PANTHER" id="PTHR30461">
    <property type="entry name" value="DNA-INVERTASE FROM LAMBDOID PROPHAGE"/>
    <property type="match status" value="1"/>
</dbReference>
<evidence type="ECO:0000313" key="4">
    <source>
        <dbReference type="Proteomes" id="UP000549971"/>
    </source>
</evidence>
<evidence type="ECO:0000313" key="3">
    <source>
        <dbReference type="EMBL" id="MBB5834375.1"/>
    </source>
</evidence>
<dbReference type="PROSITE" id="PS51736">
    <property type="entry name" value="RECOMBINASES_3"/>
    <property type="match status" value="1"/>
</dbReference>
<dbReference type="PANTHER" id="PTHR30461:SF23">
    <property type="entry name" value="DNA RECOMBINASE-RELATED"/>
    <property type="match status" value="1"/>
</dbReference>
<dbReference type="RefSeq" id="WP_184794147.1">
    <property type="nucleotide sequence ID" value="NZ_JACHMY010000001.1"/>
</dbReference>
<name>A0A7W9MSR7_9ACTN</name>
<dbReference type="Pfam" id="PF07508">
    <property type="entry name" value="Recombinase"/>
    <property type="match status" value="1"/>
</dbReference>
<dbReference type="EMBL" id="JACHMY010000001">
    <property type="protein sequence ID" value="MBB5834375.1"/>
    <property type="molecule type" value="Genomic_DNA"/>
</dbReference>
<dbReference type="CDD" id="cd00338">
    <property type="entry name" value="Ser_Recombinase"/>
    <property type="match status" value="1"/>
</dbReference>
<keyword evidence="4" id="KW-1185">Reference proteome</keyword>
<dbReference type="InterPro" id="IPR006119">
    <property type="entry name" value="Resolv_N"/>
</dbReference>
<sequence length="517" mass="58373">MPIKAAVYVRISRDSQGEGLGVARQLQACRDMAAAKGWEIDDAWILNENDVSAVKSPRPLFERLLKGMESGQVQAVLAFKVDRLMRRLDDMVRLWDVAKRRNVLVTTVSGELDLTTPTGRSNAMLWGVLAAIEIENLRDRLERKALQSVNAGRNANGGSRPFGWDSTRTQHVLEEAEIIRDAAARLIDGESLTSVAKDLNRRGIRTAGWTDRLRKAEQELAEQRKSDPDAGPLQLPPVIPWDVRKLSDVLSNERHAGRVEHRGKVVLGPDGQPVKAQWEPILEPDVFDRLQAAIAARRQVSDAWTGERRHLLSGTLLRCGFEGCGQRLLPDQQTGGAYAYRHRGHVSRNRDHVDRIVLAAVIKRADENPIEVTSWERAERADLSVEIERVERQLSNLEDQFLQHGGDAARLARMTATLDAQLQTLKAERLDMLEFETGVRWASFDMSEMLAESASLLPNDDPNKSQAIEEQRSAIRMYVQRIVIHPTKMRGNRFDESSVKIVWRDVNRLRWRATVEA</sequence>